<feature type="compositionally biased region" description="Basic and acidic residues" evidence="1">
    <location>
        <begin position="1"/>
        <end position="14"/>
    </location>
</feature>
<gene>
    <name evidence="2" type="ORF">WN944_014655</name>
</gene>
<evidence type="ECO:0000256" key="1">
    <source>
        <dbReference type="SAM" id="MobiDB-lite"/>
    </source>
</evidence>
<accession>A0AAP0M653</accession>
<comment type="caution">
    <text evidence="2">The sequence shown here is derived from an EMBL/GenBank/DDBJ whole genome shotgun (WGS) entry which is preliminary data.</text>
</comment>
<feature type="region of interest" description="Disordered" evidence="1">
    <location>
        <begin position="1"/>
        <end position="45"/>
    </location>
</feature>
<protein>
    <submittedName>
        <fullName evidence="2">Uncharacterized protein</fullName>
    </submittedName>
</protein>
<reference evidence="2 3" key="1">
    <citation type="submission" date="2024-05" db="EMBL/GenBank/DDBJ databases">
        <title>Haplotype-resolved chromosome-level genome assembly of Huyou (Citrus changshanensis).</title>
        <authorList>
            <person name="Miao C."/>
            <person name="Chen W."/>
            <person name="Wu Y."/>
            <person name="Wang L."/>
            <person name="Zhao S."/>
            <person name="Grierson D."/>
            <person name="Xu C."/>
            <person name="Chen K."/>
        </authorList>
    </citation>
    <scope>NUCLEOTIDE SEQUENCE [LARGE SCALE GENOMIC DNA]</scope>
    <source>
        <strain evidence="2">01-14</strain>
        <tissue evidence="2">Leaf</tissue>
    </source>
</reference>
<proteinExistence type="predicted"/>
<dbReference type="Proteomes" id="UP001428341">
    <property type="component" value="Unassembled WGS sequence"/>
</dbReference>
<organism evidence="2 3">
    <name type="scientific">Citrus x changshan-huyou</name>
    <dbReference type="NCBI Taxonomy" id="2935761"/>
    <lineage>
        <taxon>Eukaryota</taxon>
        <taxon>Viridiplantae</taxon>
        <taxon>Streptophyta</taxon>
        <taxon>Embryophyta</taxon>
        <taxon>Tracheophyta</taxon>
        <taxon>Spermatophyta</taxon>
        <taxon>Magnoliopsida</taxon>
        <taxon>eudicotyledons</taxon>
        <taxon>Gunneridae</taxon>
        <taxon>Pentapetalae</taxon>
        <taxon>rosids</taxon>
        <taxon>malvids</taxon>
        <taxon>Sapindales</taxon>
        <taxon>Rutaceae</taxon>
        <taxon>Aurantioideae</taxon>
        <taxon>Citrus</taxon>
    </lineage>
</organism>
<evidence type="ECO:0000313" key="2">
    <source>
        <dbReference type="EMBL" id="KAK9199464.1"/>
    </source>
</evidence>
<dbReference type="AlphaFoldDB" id="A0AAP0M653"/>
<name>A0AAP0M653_9ROSI</name>
<keyword evidence="3" id="KW-1185">Reference proteome</keyword>
<sequence>MDDDGKDNNYMRESDNDESGSSDGDMSLVDESPMDLEIKASGPKL</sequence>
<evidence type="ECO:0000313" key="3">
    <source>
        <dbReference type="Proteomes" id="UP001428341"/>
    </source>
</evidence>
<dbReference type="EMBL" id="JBCGBO010000005">
    <property type="protein sequence ID" value="KAK9199464.1"/>
    <property type="molecule type" value="Genomic_DNA"/>
</dbReference>